<keyword evidence="8" id="KW-1185">Reference proteome</keyword>
<accession>A0A1M5N921</accession>
<dbReference type="Pfam" id="PF04101">
    <property type="entry name" value="Glyco_tran_28_C"/>
    <property type="match status" value="1"/>
</dbReference>
<dbReference type="InterPro" id="IPR007235">
    <property type="entry name" value="Glyco_trans_28_C"/>
</dbReference>
<sequence>MISQHVSLVIEGIKNGNDGVDIMQENPTREALFLPFMQIPTGHHHVADTLMEYVQKTDHPLNCRKIDILSYSFGRIESVVSGTYLKWINALPQAYDGLYRYLAVKNLSKRKRQHVYEMLFSYSFKKLLQERSPTILFCTHALPSNLASVLKKKKQLDSIVVNVYTDYFVNRVWGIDGIDYHFAPTVEVKDFLLDLGVAKNKIFITGIPVHEAFHMEQNRKLNSKRYSILVTGGSLGVGRMEKLITRMEASKDIDYYILCGKNEKLYQTLHAKNVNHINPISYVESKWEMNELYNKVDAVITKAGGVTISECLMKKKPIFVCHALPGQEKVNEDRLKKLGLVIPLEVDGIPIDQQVKTFLTNAQSRKQYEQKLQIYHENLVNESIPYILSRIC</sequence>
<keyword evidence="3" id="KW-0328">Glycosyltransferase</keyword>
<evidence type="ECO:0000256" key="4">
    <source>
        <dbReference type="ARBA" id="ARBA00022679"/>
    </source>
</evidence>
<dbReference type="InterPro" id="IPR009695">
    <property type="entry name" value="Diacylglyc_glucosyltr_N"/>
</dbReference>
<evidence type="ECO:0000259" key="6">
    <source>
        <dbReference type="Pfam" id="PF06925"/>
    </source>
</evidence>
<proteinExistence type="inferred from homology"/>
<evidence type="ECO:0000259" key="5">
    <source>
        <dbReference type="Pfam" id="PF04101"/>
    </source>
</evidence>
<keyword evidence="4 7" id="KW-0808">Transferase</keyword>
<feature type="domain" description="Diacylglycerol glucosyltransferase N-terminal" evidence="6">
    <location>
        <begin position="43"/>
        <end position="209"/>
    </location>
</feature>
<dbReference type="STRING" id="930117.SAMN05216225_10723"/>
<gene>
    <name evidence="7" type="ORF">SAMN05216225_10723</name>
</gene>
<dbReference type="RefSeq" id="WP_234982743.1">
    <property type="nucleotide sequence ID" value="NZ_FQVW01000072.1"/>
</dbReference>
<protein>
    <submittedName>
        <fullName evidence="7">UDP-N-acetylglucosamine:LPS N-acetylglucosamine transferase</fullName>
    </submittedName>
</protein>
<dbReference type="GO" id="GO:0016020">
    <property type="term" value="C:membrane"/>
    <property type="evidence" value="ECO:0007669"/>
    <property type="project" value="UniProtKB-SubCell"/>
</dbReference>
<evidence type="ECO:0000313" key="7">
    <source>
        <dbReference type="EMBL" id="SHG85513.1"/>
    </source>
</evidence>
<comment type="similarity">
    <text evidence="2">Belongs to the glycosyltransferase 28 family.</text>
</comment>
<evidence type="ECO:0000256" key="2">
    <source>
        <dbReference type="ARBA" id="ARBA00006962"/>
    </source>
</evidence>
<dbReference type="Gene3D" id="3.40.50.2000">
    <property type="entry name" value="Glycogen Phosphorylase B"/>
    <property type="match status" value="1"/>
</dbReference>
<reference evidence="7 8" key="1">
    <citation type="submission" date="2016-11" db="EMBL/GenBank/DDBJ databases">
        <authorList>
            <person name="Jaros S."/>
            <person name="Januszkiewicz K."/>
            <person name="Wedrychowicz H."/>
        </authorList>
    </citation>
    <scope>NUCLEOTIDE SEQUENCE [LARGE SCALE GENOMIC DNA]</scope>
    <source>
        <strain evidence="7 8">IBRC-M 10683</strain>
    </source>
</reference>
<comment type="subcellular location">
    <subcellularLocation>
        <location evidence="1">Membrane</location>
    </subcellularLocation>
</comment>
<name>A0A1M5N921_9BACI</name>
<dbReference type="SUPFAM" id="SSF53756">
    <property type="entry name" value="UDP-Glycosyltransferase/glycogen phosphorylase"/>
    <property type="match status" value="1"/>
</dbReference>
<evidence type="ECO:0000256" key="3">
    <source>
        <dbReference type="ARBA" id="ARBA00022676"/>
    </source>
</evidence>
<dbReference type="Proteomes" id="UP000183988">
    <property type="component" value="Unassembled WGS sequence"/>
</dbReference>
<dbReference type="PANTHER" id="PTHR43025:SF3">
    <property type="entry name" value="MONOGALACTOSYLDIACYLGLYCEROL SYNTHASE 1, CHLOROPLASTIC"/>
    <property type="match status" value="1"/>
</dbReference>
<organism evidence="7 8">
    <name type="scientific">Ornithinibacillus halophilus</name>
    <dbReference type="NCBI Taxonomy" id="930117"/>
    <lineage>
        <taxon>Bacteria</taxon>
        <taxon>Bacillati</taxon>
        <taxon>Bacillota</taxon>
        <taxon>Bacilli</taxon>
        <taxon>Bacillales</taxon>
        <taxon>Bacillaceae</taxon>
        <taxon>Ornithinibacillus</taxon>
    </lineage>
</organism>
<dbReference type="AlphaFoldDB" id="A0A1M5N921"/>
<evidence type="ECO:0000256" key="1">
    <source>
        <dbReference type="ARBA" id="ARBA00004370"/>
    </source>
</evidence>
<dbReference type="PANTHER" id="PTHR43025">
    <property type="entry name" value="MONOGALACTOSYLDIACYLGLYCEROL SYNTHASE"/>
    <property type="match status" value="1"/>
</dbReference>
<dbReference type="Pfam" id="PF06925">
    <property type="entry name" value="MGDG_synth"/>
    <property type="match status" value="1"/>
</dbReference>
<dbReference type="EMBL" id="FQVW01000072">
    <property type="protein sequence ID" value="SHG85513.1"/>
    <property type="molecule type" value="Genomic_DNA"/>
</dbReference>
<dbReference type="InterPro" id="IPR050519">
    <property type="entry name" value="Glycosyltransf_28_UgtP"/>
</dbReference>
<dbReference type="GO" id="GO:0016758">
    <property type="term" value="F:hexosyltransferase activity"/>
    <property type="evidence" value="ECO:0007669"/>
    <property type="project" value="InterPro"/>
</dbReference>
<evidence type="ECO:0000313" key="8">
    <source>
        <dbReference type="Proteomes" id="UP000183988"/>
    </source>
</evidence>
<dbReference type="GO" id="GO:0009247">
    <property type="term" value="P:glycolipid biosynthetic process"/>
    <property type="evidence" value="ECO:0007669"/>
    <property type="project" value="InterPro"/>
</dbReference>
<feature type="domain" description="Glycosyl transferase family 28 C-terminal" evidence="5">
    <location>
        <begin position="228"/>
        <end position="349"/>
    </location>
</feature>